<accession>A0ABV2QP31</accession>
<protein>
    <recommendedName>
        <fullName evidence="4">Fimbrial assembly protein</fullName>
    </recommendedName>
</protein>
<evidence type="ECO:0000256" key="1">
    <source>
        <dbReference type="SAM" id="Phobius"/>
    </source>
</evidence>
<gene>
    <name evidence="2" type="ORF">ABIE21_002322</name>
</gene>
<organism evidence="2 3">
    <name type="scientific">Conyzicola nivalis</name>
    <dbReference type="NCBI Taxonomy" id="1477021"/>
    <lineage>
        <taxon>Bacteria</taxon>
        <taxon>Bacillati</taxon>
        <taxon>Actinomycetota</taxon>
        <taxon>Actinomycetes</taxon>
        <taxon>Micrococcales</taxon>
        <taxon>Microbacteriaceae</taxon>
        <taxon>Conyzicola</taxon>
    </lineage>
</organism>
<reference evidence="2 3" key="1">
    <citation type="submission" date="2024-06" db="EMBL/GenBank/DDBJ databases">
        <title>Sorghum-associated microbial communities from plants grown in Nebraska, USA.</title>
        <authorList>
            <person name="Schachtman D."/>
        </authorList>
    </citation>
    <scope>NUCLEOTIDE SEQUENCE [LARGE SCALE GENOMIC DNA]</scope>
    <source>
        <strain evidence="2 3">2857</strain>
    </source>
</reference>
<feature type="transmembrane region" description="Helical" evidence="1">
    <location>
        <begin position="38"/>
        <end position="57"/>
    </location>
</feature>
<dbReference type="EMBL" id="JBEPSJ010000002">
    <property type="protein sequence ID" value="MET4582812.1"/>
    <property type="molecule type" value="Genomic_DNA"/>
</dbReference>
<sequence>MSARGTKEARLVLGASPRVDLLPPEVADRKKGAAVRRALVFGVIGALVLSAGAYAIASWQAVEARVKYEDARLTTSTLLAQQSEYAEVRALTQQMVTVADARQAGAITEIDWNEFYLRVVPTLPAGVTIEGLVIKSGSPLAALTPPTAPGQTVRAANVTFTVSSPSLELTQAWIVAMKSLPEYGGAVAKSVSRGDAGGYTVEVHLAVTDAAYTNRFAPSVDEAVATDVEGEN</sequence>
<dbReference type="RefSeq" id="WP_354024967.1">
    <property type="nucleotide sequence ID" value="NZ_JBEPSJ010000002.1"/>
</dbReference>
<keyword evidence="1" id="KW-1133">Transmembrane helix</keyword>
<evidence type="ECO:0000313" key="2">
    <source>
        <dbReference type="EMBL" id="MET4582812.1"/>
    </source>
</evidence>
<dbReference type="Proteomes" id="UP001549257">
    <property type="component" value="Unassembled WGS sequence"/>
</dbReference>
<comment type="caution">
    <text evidence="2">The sequence shown here is derived from an EMBL/GenBank/DDBJ whole genome shotgun (WGS) entry which is preliminary data.</text>
</comment>
<keyword evidence="1" id="KW-0472">Membrane</keyword>
<name>A0ABV2QP31_9MICO</name>
<keyword evidence="3" id="KW-1185">Reference proteome</keyword>
<evidence type="ECO:0008006" key="4">
    <source>
        <dbReference type="Google" id="ProtNLM"/>
    </source>
</evidence>
<keyword evidence="1" id="KW-0812">Transmembrane</keyword>
<evidence type="ECO:0000313" key="3">
    <source>
        <dbReference type="Proteomes" id="UP001549257"/>
    </source>
</evidence>
<proteinExistence type="predicted"/>